<evidence type="ECO:0000256" key="3">
    <source>
        <dbReference type="PROSITE-ProRule" id="PRU00339"/>
    </source>
</evidence>
<dbReference type="RefSeq" id="XP_001016312.1">
    <property type="nucleotide sequence ID" value="XM_001016312.1"/>
</dbReference>
<dbReference type="EMBL" id="GG662699">
    <property type="protein sequence ID" value="EAR96067.1"/>
    <property type="molecule type" value="Genomic_DNA"/>
</dbReference>
<dbReference type="Pfam" id="PF13181">
    <property type="entry name" value="TPR_8"/>
    <property type="match status" value="1"/>
</dbReference>
<feature type="domain" description="Protein kinase" evidence="4">
    <location>
        <begin position="1"/>
        <end position="285"/>
    </location>
</feature>
<sequence>MQELFSCLKQNLGLIVLQEKADRINREDILFVQNENQEEYVMRIFNLQSDDDQSKICDQKLNQAQNFAKLLQECNHENIPKYIDQFQIKQFYLILMESFDTTLFNWSQQVENFYYIKNDLFIKFSQELFSIVEYIHSKNYLLQNLTLQNIYIDKNMKLKILDFGEGQSIIPSIETKKFLAQQPGNEYIYLPPEFFDYSKKHDQKNEQVKWTQCADIWMLGICLYALAGADLFQIQQFTQGKDFFQYNLNKVDLELRKFVMNILCFNTNQRPQASQLIERLSNINLNQINERKYQIQLNKILNQELITQIQEGKKCLHNKQYEEALQKFNQVIEKNSEDYEVLNLIAQIYLQKNQFEQAEIILNQALKINPENALSLKLLGDVMNGNQQETLDQINHYERCIKNHPEYGELYYNLGSIQQIPLEESIYYLETFSKKYPQSNMGLKKLGMIYATQKKEQKALNQFKKAIALNPFDFECQNLIGKINYVLQNKDQAINDFNLSLTINPDQAEPYYYKGFLEPNRSQYISYFKKACLIDPNYYEAFEQIGNELNFDQKFLSAIQYYKKTIQIKPNIINPYYTLAYIYRTQILRPDKALKVFKKLQQQLHSEDDFLIQQLKYAKMDA</sequence>
<evidence type="ECO:0000313" key="5">
    <source>
        <dbReference type="EMBL" id="EAR96067.1"/>
    </source>
</evidence>
<dbReference type="InParanoid" id="I7MJ85"/>
<comment type="similarity">
    <text evidence="2">Belongs to the APC3/CDC27 family.</text>
</comment>
<dbReference type="Gene3D" id="1.25.40.10">
    <property type="entry name" value="Tetratricopeptide repeat domain"/>
    <property type="match status" value="3"/>
</dbReference>
<dbReference type="SUPFAM" id="SSF48452">
    <property type="entry name" value="TPR-like"/>
    <property type="match status" value="2"/>
</dbReference>
<dbReference type="CDD" id="cd00180">
    <property type="entry name" value="PKc"/>
    <property type="match status" value="1"/>
</dbReference>
<name>I7MJ85_TETTS</name>
<feature type="repeat" description="TPR" evidence="3">
    <location>
        <begin position="440"/>
        <end position="473"/>
    </location>
</feature>
<proteinExistence type="inferred from homology"/>
<evidence type="ECO:0000256" key="2">
    <source>
        <dbReference type="ARBA" id="ARBA00038210"/>
    </source>
</evidence>
<dbReference type="GeneID" id="7834239"/>
<feature type="repeat" description="TPR" evidence="3">
    <location>
        <begin position="339"/>
        <end position="372"/>
    </location>
</feature>
<feature type="repeat" description="TPR" evidence="3">
    <location>
        <begin position="539"/>
        <end position="572"/>
    </location>
</feature>
<dbReference type="Gene3D" id="3.30.200.20">
    <property type="entry name" value="Phosphorylase Kinase, domain 1"/>
    <property type="match status" value="1"/>
</dbReference>
<evidence type="ECO:0000313" key="6">
    <source>
        <dbReference type="Proteomes" id="UP000009168"/>
    </source>
</evidence>
<dbReference type="GO" id="GO:0004672">
    <property type="term" value="F:protein kinase activity"/>
    <property type="evidence" value="ECO:0007669"/>
    <property type="project" value="InterPro"/>
</dbReference>
<dbReference type="eggNOG" id="KOG0586">
    <property type="taxonomic scope" value="Eukaryota"/>
</dbReference>
<dbReference type="SUPFAM" id="SSF56112">
    <property type="entry name" value="Protein kinase-like (PK-like)"/>
    <property type="match status" value="1"/>
</dbReference>
<dbReference type="InterPro" id="IPR011009">
    <property type="entry name" value="Kinase-like_dom_sf"/>
</dbReference>
<dbReference type="InterPro" id="IPR011990">
    <property type="entry name" value="TPR-like_helical_dom_sf"/>
</dbReference>
<evidence type="ECO:0000256" key="1">
    <source>
        <dbReference type="ARBA" id="ARBA00022803"/>
    </source>
</evidence>
<dbReference type="Gene3D" id="1.10.510.10">
    <property type="entry name" value="Transferase(Phosphotransferase) domain 1"/>
    <property type="match status" value="1"/>
</dbReference>
<dbReference type="InterPro" id="IPR019734">
    <property type="entry name" value="TPR_rpt"/>
</dbReference>
<dbReference type="PANTHER" id="PTHR12558:SF13">
    <property type="entry name" value="CELL DIVISION CYCLE PROTEIN 27 HOMOLOG"/>
    <property type="match status" value="1"/>
</dbReference>
<organism evidence="5 6">
    <name type="scientific">Tetrahymena thermophila (strain SB210)</name>
    <dbReference type="NCBI Taxonomy" id="312017"/>
    <lineage>
        <taxon>Eukaryota</taxon>
        <taxon>Sar</taxon>
        <taxon>Alveolata</taxon>
        <taxon>Ciliophora</taxon>
        <taxon>Intramacronucleata</taxon>
        <taxon>Oligohymenophorea</taxon>
        <taxon>Hymenostomatida</taxon>
        <taxon>Tetrahymenina</taxon>
        <taxon>Tetrahymenidae</taxon>
        <taxon>Tetrahymena</taxon>
    </lineage>
</organism>
<dbReference type="SMART" id="SM00220">
    <property type="entry name" value="S_TKc"/>
    <property type="match status" value="1"/>
</dbReference>
<dbReference type="AlphaFoldDB" id="I7MJ85"/>
<dbReference type="HOGENOM" id="CLU_020511_0_0_1"/>
<keyword evidence="1 3" id="KW-0802">TPR repeat</keyword>
<dbReference type="SMART" id="SM00028">
    <property type="entry name" value="TPR"/>
    <property type="match status" value="5"/>
</dbReference>
<reference evidence="6" key="1">
    <citation type="journal article" date="2006" name="PLoS Biol.">
        <title>Macronuclear genome sequence of the ciliate Tetrahymena thermophila, a model eukaryote.</title>
        <authorList>
            <person name="Eisen J.A."/>
            <person name="Coyne R.S."/>
            <person name="Wu M."/>
            <person name="Wu D."/>
            <person name="Thiagarajan M."/>
            <person name="Wortman J.R."/>
            <person name="Badger J.H."/>
            <person name="Ren Q."/>
            <person name="Amedeo P."/>
            <person name="Jones K.M."/>
            <person name="Tallon L.J."/>
            <person name="Delcher A.L."/>
            <person name="Salzberg S.L."/>
            <person name="Silva J.C."/>
            <person name="Haas B.J."/>
            <person name="Majoros W.H."/>
            <person name="Farzad M."/>
            <person name="Carlton J.M."/>
            <person name="Smith R.K. Jr."/>
            <person name="Garg J."/>
            <person name="Pearlman R.E."/>
            <person name="Karrer K.M."/>
            <person name="Sun L."/>
            <person name="Manning G."/>
            <person name="Elde N.C."/>
            <person name="Turkewitz A.P."/>
            <person name="Asai D.J."/>
            <person name="Wilkes D.E."/>
            <person name="Wang Y."/>
            <person name="Cai H."/>
            <person name="Collins K."/>
            <person name="Stewart B.A."/>
            <person name="Lee S.R."/>
            <person name="Wilamowska K."/>
            <person name="Weinberg Z."/>
            <person name="Ruzzo W.L."/>
            <person name="Wloga D."/>
            <person name="Gaertig J."/>
            <person name="Frankel J."/>
            <person name="Tsao C.-C."/>
            <person name="Gorovsky M.A."/>
            <person name="Keeling P.J."/>
            <person name="Waller R.F."/>
            <person name="Patron N.J."/>
            <person name="Cherry J.M."/>
            <person name="Stover N.A."/>
            <person name="Krieger C.J."/>
            <person name="del Toro C."/>
            <person name="Ryder H.F."/>
            <person name="Williamson S.C."/>
            <person name="Barbeau R.A."/>
            <person name="Hamilton E.P."/>
            <person name="Orias E."/>
        </authorList>
    </citation>
    <scope>NUCLEOTIDE SEQUENCE [LARGE SCALE GENOMIC DNA]</scope>
    <source>
        <strain evidence="6">SB210</strain>
    </source>
</reference>
<accession>I7MJ85</accession>
<protein>
    <submittedName>
        <fullName evidence="5">Tetratricopeptide repeat protein</fullName>
    </submittedName>
</protein>
<keyword evidence="6" id="KW-1185">Reference proteome</keyword>
<dbReference type="PANTHER" id="PTHR12558">
    <property type="entry name" value="CELL DIVISION CYCLE 16,23,27"/>
    <property type="match status" value="1"/>
</dbReference>
<dbReference type="PROSITE" id="PS50005">
    <property type="entry name" value="TPR"/>
    <property type="match status" value="3"/>
</dbReference>
<evidence type="ECO:0000259" key="4">
    <source>
        <dbReference type="PROSITE" id="PS50011"/>
    </source>
</evidence>
<dbReference type="InterPro" id="IPR000719">
    <property type="entry name" value="Prot_kinase_dom"/>
</dbReference>
<dbReference type="GO" id="GO:0005524">
    <property type="term" value="F:ATP binding"/>
    <property type="evidence" value="ECO:0007669"/>
    <property type="project" value="InterPro"/>
</dbReference>
<dbReference type="Pfam" id="PF14559">
    <property type="entry name" value="TPR_19"/>
    <property type="match status" value="1"/>
</dbReference>
<gene>
    <name evidence="5" type="ORF">TTHERM_00128310</name>
</gene>
<dbReference type="PROSITE" id="PS50011">
    <property type="entry name" value="PROTEIN_KINASE_DOM"/>
    <property type="match status" value="1"/>
</dbReference>
<dbReference type="Proteomes" id="UP000009168">
    <property type="component" value="Unassembled WGS sequence"/>
</dbReference>
<dbReference type="KEGG" id="tet:TTHERM_00128310"/>
<dbReference type="Pfam" id="PF00069">
    <property type="entry name" value="Pkinase"/>
    <property type="match status" value="1"/>
</dbReference>
<dbReference type="OrthoDB" id="1914839at2759"/>